<evidence type="ECO:0000313" key="2">
    <source>
        <dbReference type="Proteomes" id="UP000195273"/>
    </source>
</evidence>
<reference evidence="1 2" key="1">
    <citation type="submission" date="2017-05" db="EMBL/GenBank/DDBJ databases">
        <title>Genome Sequence of Loktanella vestfoldensis Strain SMR4r Isolated from a Culture of the Diatom Skeletonema marinoi.</title>
        <authorList>
            <person name="Topel M."/>
            <person name="Pinder M.I.M."/>
            <person name="Johansson O.N."/>
            <person name="Kourtchenko O."/>
            <person name="Godhe A."/>
            <person name="Clarke A.K."/>
        </authorList>
    </citation>
    <scope>NUCLEOTIDE SEQUENCE [LARGE SCALE GENOMIC DNA]</scope>
    <source>
        <strain evidence="1 2">SMR4r</strain>
    </source>
</reference>
<accession>A0A1Y0EGW8</accession>
<name>A0A1Y0EGW8_9RHOB</name>
<dbReference type="EMBL" id="CP021431">
    <property type="protein sequence ID" value="ARU02698.1"/>
    <property type="molecule type" value="Genomic_DNA"/>
</dbReference>
<protein>
    <submittedName>
        <fullName evidence="1">Uncharacterized protein</fullName>
    </submittedName>
</protein>
<proteinExistence type="predicted"/>
<evidence type="ECO:0000313" key="1">
    <source>
        <dbReference type="EMBL" id="ARU02698.1"/>
    </source>
</evidence>
<gene>
    <name evidence="1" type="ORF">LOKVESSMR4R_03426</name>
</gene>
<dbReference type="RefSeq" id="WP_087211131.1">
    <property type="nucleotide sequence ID" value="NZ_CP021431.1"/>
</dbReference>
<dbReference type="AlphaFoldDB" id="A0A1Y0EGW8"/>
<organism evidence="1 2">
    <name type="scientific">Yoonia vestfoldensis</name>
    <dbReference type="NCBI Taxonomy" id="245188"/>
    <lineage>
        <taxon>Bacteria</taxon>
        <taxon>Pseudomonadati</taxon>
        <taxon>Pseudomonadota</taxon>
        <taxon>Alphaproteobacteria</taxon>
        <taxon>Rhodobacterales</taxon>
        <taxon>Paracoccaceae</taxon>
        <taxon>Yoonia</taxon>
    </lineage>
</organism>
<keyword evidence="2" id="KW-1185">Reference proteome</keyword>
<dbReference type="Proteomes" id="UP000195273">
    <property type="component" value="Chromosome"/>
</dbReference>
<dbReference type="KEGG" id="lvs:LOKVESSMR4R_03426"/>
<sequence>MSKAGDATQQLAAALDRLKACRATDKDYVAASQEVLAEITKLGPLGLDASSDLMDLYQQLSLEFLYAEKCAELRRPAFGGNTASQTSKY</sequence>
<dbReference type="OrthoDB" id="9851590at2"/>